<feature type="region of interest" description="Disordered" evidence="1">
    <location>
        <begin position="104"/>
        <end position="134"/>
    </location>
</feature>
<protein>
    <submittedName>
        <fullName evidence="2">Uncharacterized protein</fullName>
    </submittedName>
</protein>
<organism evidence="2">
    <name type="scientific">uncultured Caudovirales phage</name>
    <dbReference type="NCBI Taxonomy" id="2100421"/>
    <lineage>
        <taxon>Viruses</taxon>
        <taxon>Duplodnaviria</taxon>
        <taxon>Heunggongvirae</taxon>
        <taxon>Uroviricota</taxon>
        <taxon>Caudoviricetes</taxon>
        <taxon>Peduoviridae</taxon>
        <taxon>Maltschvirus</taxon>
        <taxon>Maltschvirus maltsch</taxon>
    </lineage>
</organism>
<feature type="compositionally biased region" description="Basic and acidic residues" evidence="1">
    <location>
        <begin position="124"/>
        <end position="134"/>
    </location>
</feature>
<reference evidence="2" key="1">
    <citation type="submission" date="2020-04" db="EMBL/GenBank/DDBJ databases">
        <authorList>
            <person name="Chiriac C."/>
            <person name="Salcher M."/>
            <person name="Ghai R."/>
            <person name="Kavagutti S V."/>
        </authorList>
    </citation>
    <scope>NUCLEOTIDE SEQUENCE</scope>
</reference>
<gene>
    <name evidence="2" type="ORF">UFOVP822_34</name>
</gene>
<sequence>MISDDELNKIIAAHGYVSSTTPHWAGCYQVHAECAVRWLVATVRELSPVAAKRLGTTALAEETREKELVKFMELFLELMRITMSDASTAYLEAHRIIRDIKGLPPEDVIYPPRRKKKPAGSKPPKIEHNEKGLI</sequence>
<accession>A0A6J5P8A8</accession>
<name>A0A6J5P8A8_9CAUD</name>
<proteinExistence type="predicted"/>
<evidence type="ECO:0000256" key="1">
    <source>
        <dbReference type="SAM" id="MobiDB-lite"/>
    </source>
</evidence>
<evidence type="ECO:0000313" key="2">
    <source>
        <dbReference type="EMBL" id="CAB4165305.1"/>
    </source>
</evidence>
<dbReference type="EMBL" id="LR796775">
    <property type="protein sequence ID" value="CAB4165305.1"/>
    <property type="molecule type" value="Genomic_DNA"/>
</dbReference>